<accession>A0A9X1D2K3</accession>
<evidence type="ECO:0000259" key="1">
    <source>
        <dbReference type="Pfam" id="PF19583"/>
    </source>
</evidence>
<organism evidence="2 3">
    <name type="scientific">Aminobacter anthyllidis</name>
    <dbReference type="NCBI Taxonomy" id="1035067"/>
    <lineage>
        <taxon>Bacteria</taxon>
        <taxon>Pseudomonadati</taxon>
        <taxon>Pseudomonadota</taxon>
        <taxon>Alphaproteobacteria</taxon>
        <taxon>Hyphomicrobiales</taxon>
        <taxon>Phyllobacteriaceae</taxon>
        <taxon>Aminobacter</taxon>
    </lineage>
</organism>
<evidence type="ECO:0000313" key="3">
    <source>
        <dbReference type="Proteomes" id="UP001138921"/>
    </source>
</evidence>
<dbReference type="InterPro" id="IPR045761">
    <property type="entry name" value="ODP_dom"/>
</dbReference>
<dbReference type="RefSeq" id="WP_214386185.1">
    <property type="nucleotide sequence ID" value="NZ_JAFLWW010000001.1"/>
</dbReference>
<protein>
    <submittedName>
        <fullName evidence="2">MBL fold metallo-hydrolase</fullName>
    </submittedName>
</protein>
<sequence>MDIVIDEIAADTFRISSYSPEAGFTFNQFVVRDQQPLLYHTGFQRAFSSTRDAVATLLDPATLRWIGFSHFEPDECGALNKWLAIAPSATAITSSVGASVMLDDFADRPARALMDGERLNTGAHTFEFLSTPHLPHGWDGSLLFDETERTLFASDLFLHQGEGPAVVETDIVGPAREMIASTFSSPFAHSIPWTSRTDAMFKRLMLLQPNTLAVMHGSAFRGDGAGALSDLCGALCAASAS</sequence>
<name>A0A9X1D2K3_9HYPH</name>
<proteinExistence type="predicted"/>
<reference evidence="2" key="1">
    <citation type="journal article" date="2021" name="Microorganisms">
        <title>Phylogenomic Reconstruction and Metabolic Potential of the Genus Aminobacter.</title>
        <authorList>
            <person name="Artuso I."/>
            <person name="Turrini P."/>
            <person name="Pirolo M."/>
            <person name="Lugli G.A."/>
            <person name="Ventura M."/>
            <person name="Visca P."/>
        </authorList>
    </citation>
    <scope>NUCLEOTIDE SEQUENCE</scope>
    <source>
        <strain evidence="2">LMG 26462</strain>
    </source>
</reference>
<evidence type="ECO:0000313" key="2">
    <source>
        <dbReference type="EMBL" id="MBT1154757.1"/>
    </source>
</evidence>
<reference evidence="2" key="2">
    <citation type="submission" date="2021-03" db="EMBL/GenBank/DDBJ databases">
        <authorList>
            <person name="Artuso I."/>
            <person name="Turrini P."/>
            <person name="Pirolo M."/>
            <person name="Lugli G.A."/>
            <person name="Ventura M."/>
            <person name="Visca P."/>
        </authorList>
    </citation>
    <scope>NUCLEOTIDE SEQUENCE</scope>
    <source>
        <strain evidence="2">LMG 26462</strain>
    </source>
</reference>
<comment type="caution">
    <text evidence="2">The sequence shown here is derived from an EMBL/GenBank/DDBJ whole genome shotgun (WGS) entry which is preliminary data.</text>
</comment>
<dbReference type="AlphaFoldDB" id="A0A9X1D2K3"/>
<dbReference type="SUPFAM" id="SSF56281">
    <property type="entry name" value="Metallo-hydrolase/oxidoreductase"/>
    <property type="match status" value="1"/>
</dbReference>
<dbReference type="Gene3D" id="3.60.15.10">
    <property type="entry name" value="Ribonuclease Z/Hydroxyacylglutathione hydrolase-like"/>
    <property type="match status" value="1"/>
</dbReference>
<dbReference type="PANTHER" id="PTHR43717:SF1">
    <property type="entry name" value="ANAEROBIC NITRIC OXIDE REDUCTASE FLAVORUBREDOXIN"/>
    <property type="match status" value="1"/>
</dbReference>
<keyword evidence="3" id="KW-1185">Reference proteome</keyword>
<dbReference type="Proteomes" id="UP001138921">
    <property type="component" value="Unassembled WGS sequence"/>
</dbReference>
<dbReference type="PANTHER" id="PTHR43717">
    <property type="entry name" value="ANAEROBIC NITRIC OXIDE REDUCTASE FLAVORUBREDOXIN"/>
    <property type="match status" value="1"/>
</dbReference>
<dbReference type="InterPro" id="IPR036866">
    <property type="entry name" value="RibonucZ/Hydroxyglut_hydro"/>
</dbReference>
<dbReference type="Pfam" id="PF19583">
    <property type="entry name" value="ODP"/>
    <property type="match status" value="1"/>
</dbReference>
<feature type="domain" description="ODP" evidence="1">
    <location>
        <begin position="25"/>
        <end position="159"/>
    </location>
</feature>
<gene>
    <name evidence="2" type="ORF">J1C56_04055</name>
</gene>
<dbReference type="EMBL" id="JAFLWW010000001">
    <property type="protein sequence ID" value="MBT1154757.1"/>
    <property type="molecule type" value="Genomic_DNA"/>
</dbReference>